<evidence type="ECO:0000313" key="1">
    <source>
        <dbReference type="EMBL" id="KAF2760739.1"/>
    </source>
</evidence>
<dbReference type="GeneID" id="54487575"/>
<dbReference type="EMBL" id="ML996567">
    <property type="protein sequence ID" value="KAF2760739.1"/>
    <property type="molecule type" value="Genomic_DNA"/>
</dbReference>
<reference evidence="1" key="1">
    <citation type="journal article" date="2020" name="Stud. Mycol.">
        <title>101 Dothideomycetes genomes: a test case for predicting lifestyles and emergence of pathogens.</title>
        <authorList>
            <person name="Haridas S."/>
            <person name="Albert R."/>
            <person name="Binder M."/>
            <person name="Bloem J."/>
            <person name="Labutti K."/>
            <person name="Salamov A."/>
            <person name="Andreopoulos B."/>
            <person name="Baker S."/>
            <person name="Barry K."/>
            <person name="Bills G."/>
            <person name="Bluhm B."/>
            <person name="Cannon C."/>
            <person name="Castanera R."/>
            <person name="Culley D."/>
            <person name="Daum C."/>
            <person name="Ezra D."/>
            <person name="Gonzalez J."/>
            <person name="Henrissat B."/>
            <person name="Kuo A."/>
            <person name="Liang C."/>
            <person name="Lipzen A."/>
            <person name="Lutzoni F."/>
            <person name="Magnuson J."/>
            <person name="Mondo S."/>
            <person name="Nolan M."/>
            <person name="Ohm R."/>
            <person name="Pangilinan J."/>
            <person name="Park H.-J."/>
            <person name="Ramirez L."/>
            <person name="Alfaro M."/>
            <person name="Sun H."/>
            <person name="Tritt A."/>
            <person name="Yoshinaga Y."/>
            <person name="Zwiers L.-H."/>
            <person name="Turgeon B."/>
            <person name="Goodwin S."/>
            <person name="Spatafora J."/>
            <person name="Crous P."/>
            <person name="Grigoriev I."/>
        </authorList>
    </citation>
    <scope>NUCLEOTIDE SEQUENCE</scope>
    <source>
        <strain evidence="1">CBS 121739</strain>
    </source>
</reference>
<name>A0A6A6WF04_9PEZI</name>
<dbReference type="Proteomes" id="UP000799437">
    <property type="component" value="Unassembled WGS sequence"/>
</dbReference>
<accession>A0A6A6WF04</accession>
<keyword evidence="2" id="KW-1185">Reference proteome</keyword>
<organism evidence="1 2">
    <name type="scientific">Pseudovirgaria hyperparasitica</name>
    <dbReference type="NCBI Taxonomy" id="470096"/>
    <lineage>
        <taxon>Eukaryota</taxon>
        <taxon>Fungi</taxon>
        <taxon>Dikarya</taxon>
        <taxon>Ascomycota</taxon>
        <taxon>Pezizomycotina</taxon>
        <taxon>Dothideomycetes</taxon>
        <taxon>Dothideomycetes incertae sedis</taxon>
        <taxon>Acrospermales</taxon>
        <taxon>Acrospermaceae</taxon>
        <taxon>Pseudovirgaria</taxon>
    </lineage>
</organism>
<gene>
    <name evidence="1" type="ORF">EJ05DRAFT_497306</name>
</gene>
<evidence type="ECO:0000313" key="2">
    <source>
        <dbReference type="Proteomes" id="UP000799437"/>
    </source>
</evidence>
<sequence length="178" mass="20714">MPQMRMDNLPARNKHFRAIKARLRRYIEPYLSQYSPTKEPQSNMREDWRFEFDRPAYDFAYLCKLQPDKSNHDDQSKRAVLQSRSWNIVLGSPQKPACLSSRLCSNETIECVPVRQKRQKPSEDPSSWKPAVFFEGPEEAVECLVDRWTSYSGPCSDAGGLNLQPRTFRLPDALDFPK</sequence>
<protein>
    <submittedName>
        <fullName evidence="1">Uncharacterized protein</fullName>
    </submittedName>
</protein>
<dbReference type="AlphaFoldDB" id="A0A6A6WF04"/>
<dbReference type="RefSeq" id="XP_033603190.1">
    <property type="nucleotide sequence ID" value="XM_033746521.1"/>
</dbReference>
<proteinExistence type="predicted"/>